<dbReference type="Pfam" id="PF11797">
    <property type="entry name" value="WxLIP_HBD"/>
    <property type="match status" value="1"/>
</dbReference>
<dbReference type="EMBL" id="JAENOF010000002">
    <property type="protein sequence ID" value="MBK1960880.1"/>
    <property type="molecule type" value="Genomic_DNA"/>
</dbReference>
<sequence length="94" mass="10952">MSVCSSFFVHFKNEYAYVIGVKLTEIPALEEPELELDDIQPMTKIYHNVVEFNLKNTKATLVGGLRVDVYNGWISSFTINYCHHIFNRIFFTRS</sequence>
<evidence type="ECO:0000259" key="1">
    <source>
        <dbReference type="Pfam" id="PF11797"/>
    </source>
</evidence>
<dbReference type="Proteomes" id="UP000633035">
    <property type="component" value="Unassembled WGS sequence"/>
</dbReference>
<dbReference type="InterPro" id="IPR021759">
    <property type="entry name" value="WxLIP_HBD"/>
</dbReference>
<protein>
    <submittedName>
        <fullName evidence="2">DUF3324 domain-containing protein</fullName>
    </submittedName>
</protein>
<gene>
    <name evidence="2" type="ORF">JI642_02050</name>
</gene>
<keyword evidence="3" id="KW-1185">Reference proteome</keyword>
<proteinExistence type="predicted"/>
<organism evidence="2 3">
    <name type="scientific">Listeria ivanovii subsp. londoniensis</name>
    <dbReference type="NCBI Taxonomy" id="202752"/>
    <lineage>
        <taxon>Bacteria</taxon>
        <taxon>Bacillati</taxon>
        <taxon>Bacillota</taxon>
        <taxon>Bacilli</taxon>
        <taxon>Bacillales</taxon>
        <taxon>Listeriaceae</taxon>
        <taxon>Listeria</taxon>
    </lineage>
</organism>
<feature type="domain" description="WxL Interacting Protein host binding" evidence="1">
    <location>
        <begin position="11"/>
        <end position="68"/>
    </location>
</feature>
<evidence type="ECO:0000313" key="2">
    <source>
        <dbReference type="EMBL" id="MBK1960880.1"/>
    </source>
</evidence>
<evidence type="ECO:0000313" key="3">
    <source>
        <dbReference type="Proteomes" id="UP000633035"/>
    </source>
</evidence>
<accession>A0ABS1G2B0</accession>
<reference evidence="2 3" key="1">
    <citation type="submission" date="2021-01" db="EMBL/GenBank/DDBJ databases">
        <title>Listeria ivanovii strains from Norway.</title>
        <authorList>
            <person name="Fagerlund A."/>
        </authorList>
    </citation>
    <scope>NUCLEOTIDE SEQUENCE [LARGE SCALE GENOMIC DNA]</scope>
    <source>
        <strain evidence="2 3">MF6989</strain>
    </source>
</reference>
<name>A0ABS1G2B0_LISIV</name>
<comment type="caution">
    <text evidence="2">The sequence shown here is derived from an EMBL/GenBank/DDBJ whole genome shotgun (WGS) entry which is preliminary data.</text>
</comment>